<name>A0ABS4UH51_9ACTN</name>
<keyword evidence="2" id="KW-1185">Reference proteome</keyword>
<dbReference type="RefSeq" id="WP_209693931.1">
    <property type="nucleotide sequence ID" value="NZ_JAGINT010000001.1"/>
</dbReference>
<dbReference type="EMBL" id="JAGINT010000001">
    <property type="protein sequence ID" value="MBP2350955.1"/>
    <property type="molecule type" value="Genomic_DNA"/>
</dbReference>
<sequence length="54" mass="5549">MFERPSALASTIRARRRIAALVRGAAASWLSAVRSATDNVSGDFGLPASGMAAS</sequence>
<reference evidence="1 2" key="1">
    <citation type="submission" date="2021-03" db="EMBL/GenBank/DDBJ databases">
        <title>Sequencing the genomes of 1000 actinobacteria strains.</title>
        <authorList>
            <person name="Klenk H.-P."/>
        </authorList>
    </citation>
    <scope>NUCLEOTIDE SEQUENCE [LARGE SCALE GENOMIC DNA]</scope>
    <source>
        <strain evidence="1 2">DSM 18824</strain>
    </source>
</reference>
<comment type="caution">
    <text evidence="1">The sequence shown here is derived from an EMBL/GenBank/DDBJ whole genome shotgun (WGS) entry which is preliminary data.</text>
</comment>
<gene>
    <name evidence="1" type="ORF">JOF29_002038</name>
</gene>
<organism evidence="1 2">
    <name type="scientific">Kribbella aluminosa</name>
    <dbReference type="NCBI Taxonomy" id="416017"/>
    <lineage>
        <taxon>Bacteria</taxon>
        <taxon>Bacillati</taxon>
        <taxon>Actinomycetota</taxon>
        <taxon>Actinomycetes</taxon>
        <taxon>Propionibacteriales</taxon>
        <taxon>Kribbellaceae</taxon>
        <taxon>Kribbella</taxon>
    </lineage>
</organism>
<evidence type="ECO:0000313" key="2">
    <source>
        <dbReference type="Proteomes" id="UP000755585"/>
    </source>
</evidence>
<accession>A0ABS4UH51</accession>
<dbReference type="Proteomes" id="UP000755585">
    <property type="component" value="Unassembled WGS sequence"/>
</dbReference>
<protein>
    <submittedName>
        <fullName evidence="1">Uncharacterized protein</fullName>
    </submittedName>
</protein>
<evidence type="ECO:0000313" key="1">
    <source>
        <dbReference type="EMBL" id="MBP2350955.1"/>
    </source>
</evidence>
<proteinExistence type="predicted"/>